<evidence type="ECO:0000313" key="1">
    <source>
        <dbReference type="EMBL" id="CAE0519379.1"/>
    </source>
</evidence>
<dbReference type="PANTHER" id="PTHR11743">
    <property type="entry name" value="VOLTAGE-DEPENDENT ANION-SELECTIVE CHANNEL"/>
    <property type="match status" value="1"/>
</dbReference>
<sequence length="283" mass="30285">MAPVKFDDIAKTSKEVLSDDYQISGYQFKAKQKTSLQGMVLTSTVDLFPAKDSCMTPAKLAWKLPTPFGCPYFAVDKLELDKAGGIKIEASSDKALADKSLKMEAKSDLLDPSKLLATCTYTGIKDAQVKFETKAANPQDCVFECTYASMVSGAAVTLGLKGTGSTLTAPDLGARMLYGSFFGSLYAKQKLSAFSLSCHYKASDVLRCAATYEHGGKMNGQFCLGVSYDVKPGTKVKAKIAQDQSISCSVKHDVNKGFTVVAGAKVDMNKMDIASCGLQLSIE</sequence>
<gene>
    <name evidence="1" type="ORF">SACU0126_LOCUS738</name>
</gene>
<protein>
    <submittedName>
        <fullName evidence="1">Uncharacterized protein</fullName>
    </submittedName>
</protein>
<dbReference type="Gene3D" id="2.40.160.10">
    <property type="entry name" value="Porin"/>
    <property type="match status" value="1"/>
</dbReference>
<dbReference type="Pfam" id="PF01459">
    <property type="entry name" value="Porin_3"/>
    <property type="match status" value="1"/>
</dbReference>
<dbReference type="GO" id="GO:0005741">
    <property type="term" value="C:mitochondrial outer membrane"/>
    <property type="evidence" value="ECO:0007669"/>
    <property type="project" value="InterPro"/>
</dbReference>
<reference evidence="1" key="1">
    <citation type="submission" date="2021-01" db="EMBL/GenBank/DDBJ databases">
        <authorList>
            <person name="Corre E."/>
            <person name="Pelletier E."/>
            <person name="Niang G."/>
            <person name="Scheremetjew M."/>
            <person name="Finn R."/>
            <person name="Kale V."/>
            <person name="Holt S."/>
            <person name="Cochrane G."/>
            <person name="Meng A."/>
            <person name="Brown T."/>
            <person name="Cohen L."/>
        </authorList>
    </citation>
    <scope>NUCLEOTIDE SEQUENCE</scope>
    <source>
        <strain evidence="1">SPMC142</strain>
    </source>
</reference>
<dbReference type="EMBL" id="HBIQ01001853">
    <property type="protein sequence ID" value="CAE0519379.1"/>
    <property type="molecule type" value="Transcribed_RNA"/>
</dbReference>
<dbReference type="InterPro" id="IPR023614">
    <property type="entry name" value="Porin_dom_sf"/>
</dbReference>
<dbReference type="InterPro" id="IPR001925">
    <property type="entry name" value="Porin_Euk"/>
</dbReference>
<accession>A0A7S3VVQ3</accession>
<proteinExistence type="predicted"/>
<dbReference type="PANTHER" id="PTHR11743:SF70">
    <property type="entry name" value="GH26960P-RELATED"/>
    <property type="match status" value="1"/>
</dbReference>
<dbReference type="GO" id="GO:0008308">
    <property type="term" value="F:voltage-gated monoatomic anion channel activity"/>
    <property type="evidence" value="ECO:0007669"/>
    <property type="project" value="InterPro"/>
</dbReference>
<organism evidence="1">
    <name type="scientific">Strombidinopsis acuminata</name>
    <dbReference type="NCBI Taxonomy" id="141414"/>
    <lineage>
        <taxon>Eukaryota</taxon>
        <taxon>Sar</taxon>
        <taxon>Alveolata</taxon>
        <taxon>Ciliophora</taxon>
        <taxon>Intramacronucleata</taxon>
        <taxon>Spirotrichea</taxon>
        <taxon>Choreotrichia</taxon>
        <taxon>Choreotrichida</taxon>
        <taxon>Strombidinopsidae</taxon>
        <taxon>Strombidinopsis</taxon>
    </lineage>
</organism>
<dbReference type="AlphaFoldDB" id="A0A7S3VVQ3"/>
<dbReference type="InterPro" id="IPR027246">
    <property type="entry name" value="Porin_Euk/Tom40"/>
</dbReference>
<name>A0A7S3VVQ3_9SPIT</name>